<dbReference type="InterPro" id="IPR050266">
    <property type="entry name" value="AB_hydrolase_sf"/>
</dbReference>
<dbReference type="EMBL" id="NCSJ02000179">
    <property type="protein sequence ID" value="RFU28024.1"/>
    <property type="molecule type" value="Genomic_DNA"/>
</dbReference>
<proteinExistence type="predicted"/>
<feature type="non-terminal residue" evidence="2">
    <location>
        <position position="1"/>
    </location>
</feature>
<dbReference type="PANTHER" id="PTHR43798:SF33">
    <property type="entry name" value="HYDROLASE, PUTATIVE (AFU_ORTHOLOGUE AFUA_2G14860)-RELATED"/>
    <property type="match status" value="1"/>
</dbReference>
<accession>A0A3E2H3Q5</accession>
<dbReference type="Proteomes" id="UP000258309">
    <property type="component" value="Unassembled WGS sequence"/>
</dbReference>
<evidence type="ECO:0000259" key="1">
    <source>
        <dbReference type="Pfam" id="PF12697"/>
    </source>
</evidence>
<dbReference type="OrthoDB" id="294702at2759"/>
<dbReference type="Pfam" id="PF12697">
    <property type="entry name" value="Abhydrolase_6"/>
    <property type="match status" value="1"/>
</dbReference>
<protein>
    <recommendedName>
        <fullName evidence="1">AB hydrolase-1 domain-containing protein</fullName>
    </recommendedName>
</protein>
<dbReference type="SUPFAM" id="SSF53474">
    <property type="entry name" value="alpha/beta-Hydrolases"/>
    <property type="match status" value="1"/>
</dbReference>
<dbReference type="Gene3D" id="3.40.50.1820">
    <property type="entry name" value="alpha/beta hydrolase"/>
    <property type="match status" value="1"/>
</dbReference>
<organism evidence="2 3">
    <name type="scientific">Scytalidium lignicola</name>
    <name type="common">Hyphomycete</name>
    <dbReference type="NCBI Taxonomy" id="5539"/>
    <lineage>
        <taxon>Eukaryota</taxon>
        <taxon>Fungi</taxon>
        <taxon>Dikarya</taxon>
        <taxon>Ascomycota</taxon>
        <taxon>Pezizomycotina</taxon>
        <taxon>Leotiomycetes</taxon>
        <taxon>Leotiomycetes incertae sedis</taxon>
        <taxon>Scytalidium</taxon>
    </lineage>
</organism>
<dbReference type="PANTHER" id="PTHR43798">
    <property type="entry name" value="MONOACYLGLYCEROL LIPASE"/>
    <property type="match status" value="1"/>
</dbReference>
<comment type="caution">
    <text evidence="2">The sequence shown here is derived from an EMBL/GenBank/DDBJ whole genome shotgun (WGS) entry which is preliminary data.</text>
</comment>
<dbReference type="OMA" id="ECGEVAN"/>
<dbReference type="GO" id="GO:0016020">
    <property type="term" value="C:membrane"/>
    <property type="evidence" value="ECO:0007669"/>
    <property type="project" value="TreeGrafter"/>
</dbReference>
<gene>
    <name evidence="2" type="ORF">B7463_g8310</name>
</gene>
<dbReference type="InterPro" id="IPR029058">
    <property type="entry name" value="AB_hydrolase_fold"/>
</dbReference>
<reference evidence="2 3" key="1">
    <citation type="submission" date="2018-05" db="EMBL/GenBank/DDBJ databases">
        <title>Draft genome sequence of Scytalidium lignicola DSM 105466, a ubiquitous saprotrophic fungus.</title>
        <authorList>
            <person name="Buettner E."/>
            <person name="Gebauer A.M."/>
            <person name="Hofrichter M."/>
            <person name="Liers C."/>
            <person name="Kellner H."/>
        </authorList>
    </citation>
    <scope>NUCLEOTIDE SEQUENCE [LARGE SCALE GENOMIC DNA]</scope>
    <source>
        <strain evidence="2 3">DSM 105466</strain>
    </source>
</reference>
<evidence type="ECO:0000313" key="2">
    <source>
        <dbReference type="EMBL" id="RFU28024.1"/>
    </source>
</evidence>
<dbReference type="InterPro" id="IPR000073">
    <property type="entry name" value="AB_hydrolase_1"/>
</dbReference>
<sequence length="323" mass="36007">MTISFPLNGDAGGSSKLVSIGSHRLCLYSYGPNRTPGQPVVIIVPGLASSITGWAAVRRLLNLTLPVYLYDRAGYGRSDTSPNPPTSIAIAEELAQLLQCADIEPPYILVAHSWGGILAREFLAMGDHLHDISGMVLVDANQERTLSVINWREPSIRSIAGKLDYLSVTGIRQDHKLTASEWREYLDEEDSTKHKQQAESESAEYEKSFPVLAEKGQLNREEPFLGERPLAVVKGGTARDHARMYESGVRAGYGTVEERLRFHEMLQTWEERDNELQVEALTLSRNSRYIEALESGHNVHLTEPEVIVDAIKWVFKQCVGSHL</sequence>
<feature type="non-terminal residue" evidence="2">
    <location>
        <position position="323"/>
    </location>
</feature>
<evidence type="ECO:0000313" key="3">
    <source>
        <dbReference type="Proteomes" id="UP000258309"/>
    </source>
</evidence>
<name>A0A3E2H3Q5_SCYLI</name>
<feature type="domain" description="AB hydrolase-1" evidence="1">
    <location>
        <begin position="41"/>
        <end position="310"/>
    </location>
</feature>
<dbReference type="AlphaFoldDB" id="A0A3E2H3Q5"/>
<keyword evidence="3" id="KW-1185">Reference proteome</keyword>